<feature type="compositionally biased region" description="Low complexity" evidence="2">
    <location>
        <begin position="326"/>
        <end position="343"/>
    </location>
</feature>
<feature type="compositionally biased region" description="Low complexity" evidence="2">
    <location>
        <begin position="303"/>
        <end position="317"/>
    </location>
</feature>
<feature type="region of interest" description="Disordered" evidence="2">
    <location>
        <begin position="1"/>
        <end position="32"/>
    </location>
</feature>
<evidence type="ECO:0000313" key="4">
    <source>
        <dbReference type="Proteomes" id="UP000009169"/>
    </source>
</evidence>
<keyword evidence="4" id="KW-1185">Reference proteome</keyword>
<keyword evidence="1" id="KW-0175">Coiled coil</keyword>
<evidence type="ECO:0000313" key="3">
    <source>
        <dbReference type="EMBL" id="EGE04888.1"/>
    </source>
</evidence>
<evidence type="ECO:0000256" key="2">
    <source>
        <dbReference type="SAM" id="MobiDB-lite"/>
    </source>
</evidence>
<dbReference type="Proteomes" id="UP000009169">
    <property type="component" value="Unassembled WGS sequence"/>
</dbReference>
<dbReference type="HOGENOM" id="CLU_041439_0_0_1"/>
<gene>
    <name evidence="3" type="ORF">TEQG_03731</name>
</gene>
<dbReference type="OrthoDB" id="5393115at2759"/>
<feature type="region of interest" description="Disordered" evidence="2">
    <location>
        <begin position="273"/>
        <end position="352"/>
    </location>
</feature>
<protein>
    <submittedName>
        <fullName evidence="3">Uncharacterized protein</fullName>
    </submittedName>
</protein>
<proteinExistence type="predicted"/>
<feature type="coiled-coil region" evidence="1">
    <location>
        <begin position="392"/>
        <end position="419"/>
    </location>
</feature>
<dbReference type="VEuPathDB" id="FungiDB:TEQG_03731"/>
<evidence type="ECO:0000256" key="1">
    <source>
        <dbReference type="SAM" id="Coils"/>
    </source>
</evidence>
<organism evidence="3 4">
    <name type="scientific">Trichophyton equinum (strain ATCC MYA-4606 / CBS 127.97)</name>
    <name type="common">Horse ringworm fungus</name>
    <dbReference type="NCBI Taxonomy" id="559882"/>
    <lineage>
        <taxon>Eukaryota</taxon>
        <taxon>Fungi</taxon>
        <taxon>Dikarya</taxon>
        <taxon>Ascomycota</taxon>
        <taxon>Pezizomycotina</taxon>
        <taxon>Eurotiomycetes</taxon>
        <taxon>Eurotiomycetidae</taxon>
        <taxon>Onygenales</taxon>
        <taxon>Arthrodermataceae</taxon>
        <taxon>Trichophyton</taxon>
    </lineage>
</organism>
<name>F2PSM0_TRIEC</name>
<feature type="region of interest" description="Disordered" evidence="2">
    <location>
        <begin position="134"/>
        <end position="167"/>
    </location>
</feature>
<accession>F2PSM0</accession>
<dbReference type="eggNOG" id="ENOG502RQTN">
    <property type="taxonomic scope" value="Eukaryota"/>
</dbReference>
<dbReference type="AlphaFoldDB" id="F2PSM0"/>
<reference evidence="4" key="1">
    <citation type="journal article" date="2012" name="MBio">
        <title>Comparative genome analysis of Trichophyton rubrum and related dermatophytes reveals candidate genes involved in infection.</title>
        <authorList>
            <person name="Martinez D.A."/>
            <person name="Oliver B.G."/>
            <person name="Graeser Y."/>
            <person name="Goldberg J.M."/>
            <person name="Li W."/>
            <person name="Martinez-Rossi N.M."/>
            <person name="Monod M."/>
            <person name="Shelest E."/>
            <person name="Barton R.C."/>
            <person name="Birch E."/>
            <person name="Brakhage A.A."/>
            <person name="Chen Z."/>
            <person name="Gurr S.J."/>
            <person name="Heiman D."/>
            <person name="Heitman J."/>
            <person name="Kosti I."/>
            <person name="Rossi A."/>
            <person name="Saif S."/>
            <person name="Samalova M."/>
            <person name="Saunders C.W."/>
            <person name="Shea T."/>
            <person name="Summerbell R.C."/>
            <person name="Xu J."/>
            <person name="Young S."/>
            <person name="Zeng Q."/>
            <person name="Birren B.W."/>
            <person name="Cuomo C.A."/>
            <person name="White T.C."/>
        </authorList>
    </citation>
    <scope>NUCLEOTIDE SEQUENCE [LARGE SCALE GENOMIC DNA]</scope>
    <source>
        <strain evidence="4">ATCC MYA-4606 / CBS 127.97</strain>
    </source>
</reference>
<dbReference type="EMBL" id="DS995736">
    <property type="protein sequence ID" value="EGE04888.1"/>
    <property type="molecule type" value="Genomic_DNA"/>
</dbReference>
<sequence length="494" mass="55018">MEPRDQPYQQSLAQAQAGGGDGGVSVRSRSSSVVSTRTGVTITTLHEDTRSIRSMELVVGGRIFRINRDGSRITEQLGLPLYTAAPPEYSSLDTDLATGSSNELPAPNIPDYQTIAWPLNERDYHPLMRQHVPSVSLTQDRSEEHAGAGAGTGTDAPGPQDSDLLTAELPGTPVECERRGSASGSSSGIVSRAHSFVPGPEKITVVAKRRSVSESNIQANLRPNAHHTNANNTNHNIHRHNHNFLRRRNGIRLPQLDTGMSFETLRNAFSINPPHASSPRMTHSAGPSIGGSSDIFHPSPTYNNNNNNNSNNNTTSTADHWQSHATVSRGRSPPTTPRATRSPMLAVPQGPPTVEEGYADTDEPPAMDTENEISIHFSRMIRSIDREHRRVLHQKCRELAELRERLNEVDQVYRKELRSRDLVIDELRHTINLLEFQTEEKVERARNEAEDIWEQRWKDQEKLLLDMQRRVSQADLSRLVDAGEEGGDFYCSRR</sequence>